<sequence>MIRVALRLDGPDDIPSLAAYRARPAADGLSDTVARGVLKSADGRALAAALRGAADFLDIGAAATEGRHVPRAAWLVPAVSPEPGPGEALVLWDGAIAPDDGFRDPAWEGGLAYVLRRIGMLYRDRAA</sequence>
<dbReference type="RefSeq" id="WP_150379280.1">
    <property type="nucleotide sequence ID" value="NZ_RZUH01000004.1"/>
</dbReference>
<gene>
    <name evidence="1" type="ORF">EMO91_06650</name>
</gene>
<evidence type="ECO:0000313" key="2">
    <source>
        <dbReference type="Proteomes" id="UP000410049"/>
    </source>
</evidence>
<comment type="caution">
    <text evidence="1">The sequence shown here is derived from an EMBL/GenBank/DDBJ whole genome shotgun (WGS) entry which is preliminary data.</text>
</comment>
<organism evidence="1 2">
    <name type="scientific">Bifidobacterium myosotis</name>
    <dbReference type="NCBI Taxonomy" id="1630166"/>
    <lineage>
        <taxon>Bacteria</taxon>
        <taxon>Bacillati</taxon>
        <taxon>Actinomycetota</taxon>
        <taxon>Actinomycetes</taxon>
        <taxon>Bifidobacteriales</taxon>
        <taxon>Bifidobacteriaceae</taxon>
        <taxon>Bifidobacterium</taxon>
    </lineage>
</organism>
<name>A0A5M9ZKL8_9BIFI</name>
<proteinExistence type="predicted"/>
<dbReference type="EMBL" id="RZUH01000004">
    <property type="protein sequence ID" value="KAA8828114.1"/>
    <property type="molecule type" value="Genomic_DNA"/>
</dbReference>
<dbReference type="Proteomes" id="UP000410049">
    <property type="component" value="Unassembled WGS sequence"/>
</dbReference>
<evidence type="ECO:0000313" key="1">
    <source>
        <dbReference type="EMBL" id="KAA8828114.1"/>
    </source>
</evidence>
<reference evidence="1 2" key="1">
    <citation type="journal article" date="2019" name="Syst. Appl. Microbiol.">
        <title>Characterization of Bifidobacterium species in feaces of the Egyptian fruit bat: Description of B. vespertilionis sp. nov. and B. rousetti sp. nov.</title>
        <authorList>
            <person name="Modesto M."/>
            <person name="Satti M."/>
            <person name="Watanabe K."/>
            <person name="Puglisi E."/>
            <person name="Morelli L."/>
            <person name="Huang C.-H."/>
            <person name="Liou J.-S."/>
            <person name="Miyashita M."/>
            <person name="Tamura T."/>
            <person name="Saito S."/>
            <person name="Mori K."/>
            <person name="Huang L."/>
            <person name="Sciavilla P."/>
            <person name="Sandri C."/>
            <person name="Spiezio C."/>
            <person name="Vitali F."/>
            <person name="Cavalieri D."/>
            <person name="Perpetuini G."/>
            <person name="Tofalo R."/>
            <person name="Bonetti A."/>
            <person name="Arita M."/>
            <person name="Mattarelli P."/>
        </authorList>
    </citation>
    <scope>NUCLEOTIDE SEQUENCE [LARGE SCALE GENOMIC DNA]</scope>
    <source>
        <strain evidence="1 2">RST17</strain>
    </source>
</reference>
<accession>A0A5M9ZKL8</accession>
<protein>
    <submittedName>
        <fullName evidence="1">Uncharacterized protein</fullName>
    </submittedName>
</protein>
<dbReference type="AlphaFoldDB" id="A0A5M9ZKL8"/>